<proteinExistence type="predicted"/>
<gene>
    <name evidence="3" type="ORF">OCK72_09970</name>
</gene>
<dbReference type="RefSeq" id="WP_265152687.1">
    <property type="nucleotide sequence ID" value="NZ_JAOXXL010000036.1"/>
</dbReference>
<dbReference type="SUPFAM" id="SSF52218">
    <property type="entry name" value="Flavoproteins"/>
    <property type="match status" value="1"/>
</dbReference>
<dbReference type="InterPro" id="IPR008254">
    <property type="entry name" value="Flavodoxin/NO_synth"/>
</dbReference>
<dbReference type="PANTHER" id="PTHR39201:SF1">
    <property type="entry name" value="FLAVODOXIN-LIKE DOMAIN-CONTAINING PROTEIN"/>
    <property type="match status" value="1"/>
</dbReference>
<evidence type="ECO:0000256" key="1">
    <source>
        <dbReference type="SAM" id="SignalP"/>
    </source>
</evidence>
<feature type="signal peptide" evidence="1">
    <location>
        <begin position="1"/>
        <end position="20"/>
    </location>
</feature>
<dbReference type="Proteomes" id="UP001062738">
    <property type="component" value="Unassembled WGS sequence"/>
</dbReference>
<reference evidence="3" key="1">
    <citation type="submission" date="2022-09" db="EMBL/GenBank/DDBJ databases">
        <authorList>
            <person name="Zoaiter M."/>
        </authorList>
    </citation>
    <scope>NUCLEOTIDE SEQUENCE</scope>
    <source>
        <strain evidence="3">DSM 19848</strain>
    </source>
</reference>
<evidence type="ECO:0000313" key="4">
    <source>
        <dbReference type="Proteomes" id="UP001062738"/>
    </source>
</evidence>
<dbReference type="InterPro" id="IPR029039">
    <property type="entry name" value="Flavoprotein-like_sf"/>
</dbReference>
<comment type="caution">
    <text evidence="3">The sequence shown here is derived from an EMBL/GenBank/DDBJ whole genome shotgun (WGS) entry which is preliminary data.</text>
</comment>
<sequence length="212" mass="23526">MKKYLLVILSLFLIGTTIFAVPAGNNKSKILVVYFSLPEGSDPNNLNKEGENSTVVINGKVLGNTEYMAKIIQENTGADIYRIVPKIPYDISNHRNLTNFAKEEQKNNARPEIAGKIVDVSKYDTIFVGYPIWWADMPMILYTFFDSVDLSGKTVIPFGTHGGSGFAGTVETIKELEPKAKVSDNGRIISRNSIANSEKNIISWIESLGYKK</sequence>
<keyword evidence="4" id="KW-1185">Reference proteome</keyword>
<dbReference type="EMBL" id="JAOXXL010000036">
    <property type="protein sequence ID" value="MCY7008952.1"/>
    <property type="molecule type" value="Genomic_DNA"/>
</dbReference>
<evidence type="ECO:0000313" key="3">
    <source>
        <dbReference type="EMBL" id="MCY7008952.1"/>
    </source>
</evidence>
<feature type="domain" description="Flavodoxin-like" evidence="2">
    <location>
        <begin position="62"/>
        <end position="207"/>
    </location>
</feature>
<evidence type="ECO:0000259" key="2">
    <source>
        <dbReference type="Pfam" id="PF12682"/>
    </source>
</evidence>
<dbReference type="Gene3D" id="3.40.50.360">
    <property type="match status" value="1"/>
</dbReference>
<keyword evidence="1" id="KW-0732">Signal</keyword>
<name>A0ABT4DK24_FUSSI</name>
<accession>A0ABT4DK24</accession>
<dbReference type="Pfam" id="PF12682">
    <property type="entry name" value="Flavodoxin_4"/>
    <property type="match status" value="1"/>
</dbReference>
<dbReference type="PANTHER" id="PTHR39201">
    <property type="entry name" value="EXPORTED PROTEIN-RELATED"/>
    <property type="match status" value="1"/>
</dbReference>
<protein>
    <submittedName>
        <fullName evidence="3">Flavodoxin</fullName>
    </submittedName>
</protein>
<dbReference type="NCBIfam" id="NF005389">
    <property type="entry name" value="PRK06934.1"/>
    <property type="match status" value="1"/>
</dbReference>
<feature type="chain" id="PRO_5047097846" evidence="1">
    <location>
        <begin position="21"/>
        <end position="212"/>
    </location>
</feature>
<organism evidence="3 4">
    <name type="scientific">Fusobacterium simiae</name>
    <dbReference type="NCBI Taxonomy" id="855"/>
    <lineage>
        <taxon>Bacteria</taxon>
        <taxon>Fusobacteriati</taxon>
        <taxon>Fusobacteriota</taxon>
        <taxon>Fusobacteriia</taxon>
        <taxon>Fusobacteriales</taxon>
        <taxon>Fusobacteriaceae</taxon>
        <taxon>Fusobacterium</taxon>
    </lineage>
</organism>